<accession>A0A7K0FK38</accession>
<protein>
    <submittedName>
        <fullName evidence="3">Uncharacterized protein</fullName>
    </submittedName>
</protein>
<dbReference type="Proteomes" id="UP000462931">
    <property type="component" value="Unassembled WGS sequence"/>
</dbReference>
<feature type="chain" id="PRO_5029796667" evidence="2">
    <location>
        <begin position="19"/>
        <end position="130"/>
    </location>
</feature>
<keyword evidence="2" id="KW-0732">Signal</keyword>
<dbReference type="RefSeq" id="WP_154286276.1">
    <property type="nucleotide sequence ID" value="NZ_WKJI01000001.1"/>
</dbReference>
<feature type="signal peptide" evidence="2">
    <location>
        <begin position="1"/>
        <end position="18"/>
    </location>
</feature>
<gene>
    <name evidence="3" type="ORF">GJJ64_03025</name>
</gene>
<dbReference type="PROSITE" id="PS51257">
    <property type="entry name" value="PROKAR_LIPOPROTEIN"/>
    <property type="match status" value="1"/>
</dbReference>
<dbReference type="AlphaFoldDB" id="A0A7K0FK38"/>
<keyword evidence="4" id="KW-1185">Reference proteome</keyword>
<organism evidence="3 4">
    <name type="scientific">Pedobacter puniceum</name>
    <dbReference type="NCBI Taxonomy" id="2666136"/>
    <lineage>
        <taxon>Bacteria</taxon>
        <taxon>Pseudomonadati</taxon>
        <taxon>Bacteroidota</taxon>
        <taxon>Sphingobacteriia</taxon>
        <taxon>Sphingobacteriales</taxon>
        <taxon>Sphingobacteriaceae</taxon>
        <taxon>Pedobacter</taxon>
    </lineage>
</organism>
<evidence type="ECO:0000256" key="1">
    <source>
        <dbReference type="SAM" id="MobiDB-lite"/>
    </source>
</evidence>
<sequence>MKTVILTAAIFASSVACATNMQQMSSNEATYHEFPSDTSDTTKKNKKGKMDSDTTSKPILKSAPVPGKSTIPDPKYPVPNNPIDTPRVNPDATKDPNRSPVLPTPVPTPSQPNPPTSSPAPIQPGTPPQP</sequence>
<name>A0A7K0FK38_9SPHI</name>
<dbReference type="EMBL" id="WKJI01000001">
    <property type="protein sequence ID" value="MRX46152.1"/>
    <property type="molecule type" value="Genomic_DNA"/>
</dbReference>
<feature type="compositionally biased region" description="Pro residues" evidence="1">
    <location>
        <begin position="102"/>
        <end position="130"/>
    </location>
</feature>
<evidence type="ECO:0000313" key="4">
    <source>
        <dbReference type="Proteomes" id="UP000462931"/>
    </source>
</evidence>
<comment type="caution">
    <text evidence="3">The sequence shown here is derived from an EMBL/GenBank/DDBJ whole genome shotgun (WGS) entry which is preliminary data.</text>
</comment>
<evidence type="ECO:0000313" key="3">
    <source>
        <dbReference type="EMBL" id="MRX46152.1"/>
    </source>
</evidence>
<feature type="region of interest" description="Disordered" evidence="1">
    <location>
        <begin position="28"/>
        <end position="130"/>
    </location>
</feature>
<feature type="compositionally biased region" description="Basic and acidic residues" evidence="1">
    <location>
        <begin position="30"/>
        <end position="54"/>
    </location>
</feature>
<evidence type="ECO:0000256" key="2">
    <source>
        <dbReference type="SAM" id="SignalP"/>
    </source>
</evidence>
<proteinExistence type="predicted"/>
<reference evidence="3 4" key="1">
    <citation type="submission" date="2019-11" db="EMBL/GenBank/DDBJ databases">
        <authorList>
            <person name="Cheng Q."/>
            <person name="Yang Z."/>
        </authorList>
    </citation>
    <scope>NUCLEOTIDE SEQUENCE [LARGE SCALE GENOMIC DNA]</scope>
    <source>
        <strain evidence="3 4">HX-22-1</strain>
    </source>
</reference>